<reference evidence="1" key="1">
    <citation type="submission" date="2018-06" db="EMBL/GenBank/DDBJ databases">
        <authorList>
            <person name="Zhirakovskaya E."/>
        </authorList>
    </citation>
    <scope>NUCLEOTIDE SEQUENCE</scope>
</reference>
<name>A0A3B1ARI6_9ZZZZ</name>
<proteinExistence type="predicted"/>
<gene>
    <name evidence="1" type="ORF">MNBD_GAMMA20-146</name>
</gene>
<organism evidence="1">
    <name type="scientific">hydrothermal vent metagenome</name>
    <dbReference type="NCBI Taxonomy" id="652676"/>
    <lineage>
        <taxon>unclassified sequences</taxon>
        <taxon>metagenomes</taxon>
        <taxon>ecological metagenomes</taxon>
    </lineage>
</organism>
<dbReference type="AlphaFoldDB" id="A0A3B1ARI6"/>
<dbReference type="EMBL" id="UOFU01000378">
    <property type="protein sequence ID" value="VAX04351.1"/>
    <property type="molecule type" value="Genomic_DNA"/>
</dbReference>
<sequence>MRCWRGRPGIEKFATEDTKIHRESPLNIKATSSFRRRPASRNGGFEYWIPGLRYASPGMTDNVYFSVPLRVLCDEHKSMTNITDNFAQ</sequence>
<accession>A0A3B1ARI6</accession>
<evidence type="ECO:0000313" key="1">
    <source>
        <dbReference type="EMBL" id="VAX04351.1"/>
    </source>
</evidence>
<protein>
    <submittedName>
        <fullName evidence="1">Uncharacterized protein</fullName>
    </submittedName>
</protein>